<gene>
    <name evidence="2" type="ORF">BDK51DRAFT_27287</name>
</gene>
<name>A0A4V1ISJ7_9FUNG</name>
<evidence type="ECO:0000256" key="1">
    <source>
        <dbReference type="SAM" id="SignalP"/>
    </source>
</evidence>
<evidence type="ECO:0000313" key="2">
    <source>
        <dbReference type="EMBL" id="RKO93797.1"/>
    </source>
</evidence>
<accession>A0A4V1ISJ7</accession>
<proteinExistence type="predicted"/>
<feature type="signal peptide" evidence="1">
    <location>
        <begin position="1"/>
        <end position="18"/>
    </location>
</feature>
<reference evidence="3" key="1">
    <citation type="journal article" date="2018" name="Nat. Microbiol.">
        <title>Leveraging single-cell genomics to expand the fungal tree of life.</title>
        <authorList>
            <person name="Ahrendt S.R."/>
            <person name="Quandt C.A."/>
            <person name="Ciobanu D."/>
            <person name="Clum A."/>
            <person name="Salamov A."/>
            <person name="Andreopoulos B."/>
            <person name="Cheng J.F."/>
            <person name="Woyke T."/>
            <person name="Pelin A."/>
            <person name="Henrissat B."/>
            <person name="Reynolds N.K."/>
            <person name="Benny G.L."/>
            <person name="Smith M.E."/>
            <person name="James T.Y."/>
            <person name="Grigoriev I.V."/>
        </authorList>
    </citation>
    <scope>NUCLEOTIDE SEQUENCE [LARGE SCALE GENOMIC DNA]</scope>
</reference>
<dbReference type="Proteomes" id="UP000269721">
    <property type="component" value="Unassembled WGS sequence"/>
</dbReference>
<dbReference type="EMBL" id="KZ994112">
    <property type="protein sequence ID" value="RKO93797.1"/>
    <property type="molecule type" value="Genomic_DNA"/>
</dbReference>
<dbReference type="AlphaFoldDB" id="A0A4V1ISJ7"/>
<feature type="chain" id="PRO_5020288404" evidence="1">
    <location>
        <begin position="19"/>
        <end position="328"/>
    </location>
</feature>
<keyword evidence="1" id="KW-0732">Signal</keyword>
<keyword evidence="3" id="KW-1185">Reference proteome</keyword>
<sequence length="328" mass="35804">MKQMKTSLLGFGVGLVAAQTPSQQTILAKAYQHMPIFIMHPEEVFQPSNISVMYQVSGGGGGVERSKELSKLAISHRISFRPTPDIQNTNLADVNGNIQGSSLGFCQAADGCTNDYLFPFNKGDWATSVFDAPKTPDWARGVAVQNLDAVPLHIFFNVVNNGSRVDVYYHTIYPYNEGDIEFVAISYPIDASGSVEDPQTVCLGRHTQSDYGFYDWNTSQHIQKIGERPKAYIAVGGHGHWSKASCCNHHGPLGVLLDTTGEGPQWDASNATNLHFWCANGVCDYEGYLGVYGLPANSGYSNLEDSPPMPVVQLEGPGNKFEFCTPKL</sequence>
<dbReference type="OrthoDB" id="188042at2759"/>
<organism evidence="2 3">
    <name type="scientific">Blyttiomyces helicus</name>
    <dbReference type="NCBI Taxonomy" id="388810"/>
    <lineage>
        <taxon>Eukaryota</taxon>
        <taxon>Fungi</taxon>
        <taxon>Fungi incertae sedis</taxon>
        <taxon>Chytridiomycota</taxon>
        <taxon>Chytridiomycota incertae sedis</taxon>
        <taxon>Chytridiomycetes</taxon>
        <taxon>Chytridiomycetes incertae sedis</taxon>
        <taxon>Blyttiomyces</taxon>
    </lineage>
</organism>
<evidence type="ECO:0000313" key="3">
    <source>
        <dbReference type="Proteomes" id="UP000269721"/>
    </source>
</evidence>
<protein>
    <submittedName>
        <fullName evidence="2">Uncharacterized protein</fullName>
    </submittedName>
</protein>